<feature type="domain" description="HTH tetR-type" evidence="3">
    <location>
        <begin position="14"/>
        <end position="73"/>
    </location>
</feature>
<proteinExistence type="predicted"/>
<dbReference type="InterPro" id="IPR036271">
    <property type="entry name" value="Tet_transcr_reg_TetR-rel_C_sf"/>
</dbReference>
<dbReference type="SUPFAM" id="SSF46689">
    <property type="entry name" value="Homeodomain-like"/>
    <property type="match status" value="1"/>
</dbReference>
<dbReference type="GO" id="GO:0003700">
    <property type="term" value="F:DNA-binding transcription factor activity"/>
    <property type="evidence" value="ECO:0007669"/>
    <property type="project" value="TreeGrafter"/>
</dbReference>
<keyword evidence="1 2" id="KW-0238">DNA-binding</keyword>
<protein>
    <submittedName>
        <fullName evidence="4">TetR/AcrR family transcriptional regulator</fullName>
    </submittedName>
</protein>
<evidence type="ECO:0000259" key="3">
    <source>
        <dbReference type="PROSITE" id="PS50977"/>
    </source>
</evidence>
<sequence length="235" mass="26062">MASATTGRWAGQRERRRAEFIDAALVVIEQHGPQTSTEQIAAHVGVSRTKLYRHFVDAADLQREVAHRTAQMITAELAPVWQPEGSMAQIVKAGVSAHVHFLTQHPNLYRYLQRCSIDEGFNAFADIKITIANLLTAVLKVYVAAFDVRADAERLSYSIVGLVETAAGHWLEQPLRDTQDALVADLTRWIWLMLDDSLRAGGVYLAADEILPPAAEIAANPDRYRDPARLPALNL</sequence>
<evidence type="ECO:0000313" key="4">
    <source>
        <dbReference type="EMBL" id="TDK93105.1"/>
    </source>
</evidence>
<dbReference type="PANTHER" id="PTHR30055">
    <property type="entry name" value="HTH-TYPE TRANSCRIPTIONAL REGULATOR RUTR"/>
    <property type="match status" value="1"/>
</dbReference>
<dbReference type="InterPro" id="IPR050109">
    <property type="entry name" value="HTH-type_TetR-like_transc_reg"/>
</dbReference>
<dbReference type="SUPFAM" id="SSF48498">
    <property type="entry name" value="Tetracyclin repressor-like, C-terminal domain"/>
    <property type="match status" value="1"/>
</dbReference>
<accession>A0A4R5WPN4</accession>
<organism evidence="4 5">
    <name type="scientific">Mycolicibacterium mucogenicum</name>
    <name type="common">Mycobacterium mucogenicum</name>
    <dbReference type="NCBI Taxonomy" id="56689"/>
    <lineage>
        <taxon>Bacteria</taxon>
        <taxon>Bacillati</taxon>
        <taxon>Actinomycetota</taxon>
        <taxon>Actinomycetes</taxon>
        <taxon>Mycobacteriales</taxon>
        <taxon>Mycobacteriaceae</taxon>
        <taxon>Mycolicibacterium</taxon>
    </lineage>
</organism>
<dbReference type="PANTHER" id="PTHR30055:SF160">
    <property type="entry name" value="TRANSCRIPTIONAL REGULATORY PROTEIN (PROBABLY ASNC-FAMILY)-RELATED"/>
    <property type="match status" value="1"/>
</dbReference>
<comment type="caution">
    <text evidence="4">The sequence shown here is derived from an EMBL/GenBank/DDBJ whole genome shotgun (WGS) entry which is preliminary data.</text>
</comment>
<dbReference type="EMBL" id="SDLO01000002">
    <property type="protein sequence ID" value="TDK93105.1"/>
    <property type="molecule type" value="Genomic_DNA"/>
</dbReference>
<gene>
    <name evidence="4" type="ORF">EUA03_03310</name>
</gene>
<feature type="DNA-binding region" description="H-T-H motif" evidence="2">
    <location>
        <begin position="36"/>
        <end position="55"/>
    </location>
</feature>
<evidence type="ECO:0000256" key="2">
    <source>
        <dbReference type="PROSITE-ProRule" id="PRU00335"/>
    </source>
</evidence>
<evidence type="ECO:0000313" key="5">
    <source>
        <dbReference type="Proteomes" id="UP000294929"/>
    </source>
</evidence>
<dbReference type="PROSITE" id="PS50977">
    <property type="entry name" value="HTH_TETR_2"/>
    <property type="match status" value="1"/>
</dbReference>
<evidence type="ECO:0000256" key="1">
    <source>
        <dbReference type="ARBA" id="ARBA00023125"/>
    </source>
</evidence>
<dbReference type="Pfam" id="PF00440">
    <property type="entry name" value="TetR_N"/>
    <property type="match status" value="1"/>
</dbReference>
<dbReference type="AlphaFoldDB" id="A0A4R5WPN4"/>
<dbReference type="Proteomes" id="UP000294929">
    <property type="component" value="Unassembled WGS sequence"/>
</dbReference>
<name>A0A4R5WPN4_MYCMU</name>
<reference evidence="4 5" key="1">
    <citation type="submission" date="2019-01" db="EMBL/GenBank/DDBJ databases">
        <title>High-quality-draft genome sequences of five non-tuberculosis mycobacteriaceae isolated from a nosocomial environment.</title>
        <authorList>
            <person name="Tiago I."/>
            <person name="Alarico S."/>
            <person name="Pereira S.G."/>
            <person name="Coelho C."/>
            <person name="Maranha A."/>
            <person name="Empadinhas N."/>
        </authorList>
    </citation>
    <scope>NUCLEOTIDE SEQUENCE [LARGE SCALE GENOMIC DNA]</scope>
    <source>
        <strain evidence="4 5">24AIII</strain>
    </source>
</reference>
<dbReference type="Gene3D" id="1.10.357.10">
    <property type="entry name" value="Tetracycline Repressor, domain 2"/>
    <property type="match status" value="1"/>
</dbReference>
<dbReference type="InterPro" id="IPR009057">
    <property type="entry name" value="Homeodomain-like_sf"/>
</dbReference>
<dbReference type="InterPro" id="IPR001647">
    <property type="entry name" value="HTH_TetR"/>
</dbReference>
<dbReference type="RefSeq" id="WP_133425606.1">
    <property type="nucleotide sequence ID" value="NZ_SDLO01000002.1"/>
</dbReference>
<dbReference type="GO" id="GO:0000976">
    <property type="term" value="F:transcription cis-regulatory region binding"/>
    <property type="evidence" value="ECO:0007669"/>
    <property type="project" value="TreeGrafter"/>
</dbReference>